<dbReference type="EMBL" id="CYPR01000178">
    <property type="protein sequence ID" value="CUH39965.1"/>
    <property type="molecule type" value="Genomic_DNA"/>
</dbReference>
<dbReference type="RefSeq" id="WP_055664088.1">
    <property type="nucleotide sequence ID" value="NZ_CYPR01000178.1"/>
</dbReference>
<proteinExistence type="predicted"/>
<keyword evidence="2" id="KW-1185">Reference proteome</keyword>
<dbReference type="Proteomes" id="UP000049455">
    <property type="component" value="Unassembled WGS sequence"/>
</dbReference>
<sequence length="81" mass="8937">MGAQRILKSDGLKVTAETSFGTLLIRHKLETGIPQEMISCHTGEVDAYFVEGHVPPVDIRRFLDKRPDAVGLAMPGMLRFA</sequence>
<evidence type="ECO:0000313" key="2">
    <source>
        <dbReference type="Proteomes" id="UP000049455"/>
    </source>
</evidence>
<accession>A0A0M7BF11</accession>
<name>A0A0M7BF11_9RHOB</name>
<dbReference type="Pfam" id="PF04214">
    <property type="entry name" value="DUF411"/>
    <property type="match status" value="1"/>
</dbReference>
<reference evidence="1 2" key="1">
    <citation type="submission" date="2015-09" db="EMBL/GenBank/DDBJ databases">
        <authorList>
            <person name="Jackson K.R."/>
            <person name="Lunt B.L."/>
            <person name="Fisher J.N.B."/>
            <person name="Gardner A.V."/>
            <person name="Bailey M.E."/>
            <person name="Deus L.M."/>
            <person name="Earl A.S."/>
            <person name="Gibby P.D."/>
            <person name="Hartmann K.A."/>
            <person name="Liu J.E."/>
            <person name="Manci A.M."/>
            <person name="Nielsen D.A."/>
            <person name="Solomon M.B."/>
            <person name="Breakwell D.P."/>
            <person name="Burnett S.H."/>
            <person name="Grose J.H."/>
        </authorList>
    </citation>
    <scope>NUCLEOTIDE SEQUENCE [LARGE SCALE GENOMIC DNA]</scope>
    <source>
        <strain evidence="1 2">CECT 7799</strain>
    </source>
</reference>
<dbReference type="InterPro" id="IPR007332">
    <property type="entry name" value="DUF411"/>
</dbReference>
<protein>
    <submittedName>
        <fullName evidence="1">Uncharacterized protein</fullName>
    </submittedName>
</protein>
<evidence type="ECO:0000313" key="1">
    <source>
        <dbReference type="EMBL" id="CUH39965.1"/>
    </source>
</evidence>
<organism evidence="1 2">
    <name type="scientific">Jannaschia seosinensis</name>
    <dbReference type="NCBI Taxonomy" id="313367"/>
    <lineage>
        <taxon>Bacteria</taxon>
        <taxon>Pseudomonadati</taxon>
        <taxon>Pseudomonadota</taxon>
        <taxon>Alphaproteobacteria</taxon>
        <taxon>Rhodobacterales</taxon>
        <taxon>Roseobacteraceae</taxon>
        <taxon>Jannaschia</taxon>
    </lineage>
</organism>
<gene>
    <name evidence="1" type="ORF">JSE7799_02694</name>
</gene>
<dbReference type="AlphaFoldDB" id="A0A0M7BF11"/>
<dbReference type="STRING" id="313367.JSE7799_02694"/>